<organism evidence="1 2">
    <name type="scientific">Clonostachys rosea f. rosea IK726</name>
    <dbReference type="NCBI Taxonomy" id="1349383"/>
    <lineage>
        <taxon>Eukaryota</taxon>
        <taxon>Fungi</taxon>
        <taxon>Dikarya</taxon>
        <taxon>Ascomycota</taxon>
        <taxon>Pezizomycotina</taxon>
        <taxon>Sordariomycetes</taxon>
        <taxon>Hypocreomycetidae</taxon>
        <taxon>Hypocreales</taxon>
        <taxon>Bionectriaceae</taxon>
        <taxon>Clonostachys</taxon>
    </lineage>
</organism>
<comment type="caution">
    <text evidence="1">The sequence shown here is derived from an EMBL/GenBank/DDBJ whole genome shotgun (WGS) entry which is preliminary data.</text>
</comment>
<dbReference type="EMBL" id="CADEHS020000329">
    <property type="protein sequence ID" value="CAG9951492.1"/>
    <property type="molecule type" value="Genomic_DNA"/>
</dbReference>
<proteinExistence type="predicted"/>
<accession>A0ACA9UEH6</accession>
<gene>
    <name evidence="1" type="ORF">CRV2_00021056</name>
</gene>
<dbReference type="Proteomes" id="UP000836387">
    <property type="component" value="Unassembled WGS sequence"/>
</dbReference>
<name>A0ACA9UEH6_BIOOC</name>
<evidence type="ECO:0000313" key="1">
    <source>
        <dbReference type="EMBL" id="CAG9951492.1"/>
    </source>
</evidence>
<evidence type="ECO:0000313" key="2">
    <source>
        <dbReference type="Proteomes" id="UP000836387"/>
    </source>
</evidence>
<reference evidence="1" key="2">
    <citation type="submission" date="2021-10" db="EMBL/GenBank/DDBJ databases">
        <authorList>
            <person name="Piombo E."/>
        </authorList>
    </citation>
    <scope>NUCLEOTIDE SEQUENCE</scope>
</reference>
<sequence>MELTTSLLIESWILYALGVALVICRMVSRRMKLGKWRNLMIDDYLMLFALGNCTVVVVSINEVAKKGSNYLSPKDAVVLTPDGIQKAVYGSKMTFVLEICTITCIWTVKACLLILYSRLMRHAFTRQHMLVKIVAGYCVITYLVVIFMFLFYWVQSDIRVLGDSC</sequence>
<reference evidence="1" key="1">
    <citation type="submission" date="2020-04" db="EMBL/GenBank/DDBJ databases">
        <authorList>
            <person name="Broberg M."/>
        </authorList>
    </citation>
    <scope>NUCLEOTIDE SEQUENCE</scope>
</reference>
<protein>
    <submittedName>
        <fullName evidence="1">Uncharacterized protein</fullName>
    </submittedName>
</protein>
<keyword evidence="2" id="KW-1185">Reference proteome</keyword>